<dbReference type="STRING" id="1481914.JCM19241_505"/>
<protein>
    <submittedName>
        <fullName evidence="2">Uncharacterized protein</fullName>
    </submittedName>
</protein>
<comment type="caution">
    <text evidence="2">The sequence shown here is derived from an EMBL/GenBank/DDBJ whole genome shotgun (WGS) entry which is preliminary data.</text>
</comment>
<evidence type="ECO:0000313" key="3">
    <source>
        <dbReference type="Proteomes" id="UP000031666"/>
    </source>
</evidence>
<dbReference type="EMBL" id="BBSC01000005">
    <property type="protein sequence ID" value="GAM76207.1"/>
    <property type="molecule type" value="Genomic_DNA"/>
</dbReference>
<sequence>MTSIAEHAEQGSTHSKPSVGLTLLVGLPLFTLLPLGLDIFLPAMYDIGAFFGNTDVHHLPSVSICCFGG</sequence>
<gene>
    <name evidence="2" type="ORF">JCM19241_505</name>
</gene>
<reference evidence="2 3" key="2">
    <citation type="submission" date="2015-01" db="EMBL/GenBank/DDBJ databases">
        <authorList>
            <consortium name="NBRP consortium"/>
            <person name="Sawabe T."/>
            <person name="Meirelles P."/>
            <person name="Feng G."/>
            <person name="Sayaka M."/>
            <person name="Hattori M."/>
            <person name="Ohkuma M."/>
        </authorList>
    </citation>
    <scope>NUCLEOTIDE SEQUENCE [LARGE SCALE GENOMIC DNA]</scope>
    <source>
        <strain evidence="3">JCM 19241</strain>
    </source>
</reference>
<evidence type="ECO:0000313" key="2">
    <source>
        <dbReference type="EMBL" id="GAM76207.1"/>
    </source>
</evidence>
<keyword evidence="1" id="KW-1133">Transmembrane helix</keyword>
<feature type="transmembrane region" description="Helical" evidence="1">
    <location>
        <begin position="20"/>
        <end position="41"/>
    </location>
</feature>
<dbReference type="Proteomes" id="UP000031666">
    <property type="component" value="Unassembled WGS sequence"/>
</dbReference>
<reference evidence="2 3" key="1">
    <citation type="submission" date="2015-01" db="EMBL/GenBank/DDBJ databases">
        <title>Vibrio sp. C94 JCM 19241 whole genome shotgun sequence.</title>
        <authorList>
            <person name="Sawabe T."/>
            <person name="Meirelles P."/>
            <person name="Feng G."/>
            <person name="Sayaka M."/>
            <person name="Hattori M."/>
            <person name="Ohkuma M."/>
        </authorList>
    </citation>
    <scope>NUCLEOTIDE SEQUENCE [LARGE SCALE GENOMIC DNA]</scope>
    <source>
        <strain evidence="3">JCM 19241</strain>
    </source>
</reference>
<keyword evidence="1" id="KW-0812">Transmembrane</keyword>
<accession>A0A0B8QGJ9</accession>
<dbReference type="AlphaFoldDB" id="A0A0B8QGJ9"/>
<organism evidence="2 3">
    <name type="scientific">Vibrio ishigakensis</name>
    <dbReference type="NCBI Taxonomy" id="1481914"/>
    <lineage>
        <taxon>Bacteria</taxon>
        <taxon>Pseudomonadati</taxon>
        <taxon>Pseudomonadota</taxon>
        <taxon>Gammaproteobacteria</taxon>
        <taxon>Vibrionales</taxon>
        <taxon>Vibrionaceae</taxon>
        <taxon>Vibrio</taxon>
    </lineage>
</organism>
<keyword evidence="1" id="KW-0472">Membrane</keyword>
<name>A0A0B8QGJ9_9VIBR</name>
<proteinExistence type="predicted"/>
<evidence type="ECO:0000256" key="1">
    <source>
        <dbReference type="SAM" id="Phobius"/>
    </source>
</evidence>